<dbReference type="Gene3D" id="2.90.10.10">
    <property type="entry name" value="Bulb-type lectin domain"/>
    <property type="match status" value="1"/>
</dbReference>
<evidence type="ECO:0000256" key="5">
    <source>
        <dbReference type="ARBA" id="ARBA00022679"/>
    </source>
</evidence>
<evidence type="ECO:0000256" key="15">
    <source>
        <dbReference type="ARBA" id="ARBA00023170"/>
    </source>
</evidence>
<evidence type="ECO:0000256" key="12">
    <source>
        <dbReference type="ARBA" id="ARBA00022989"/>
    </source>
</evidence>
<dbReference type="Pfam" id="PF00954">
    <property type="entry name" value="S_locus_glycop"/>
    <property type="match status" value="1"/>
</dbReference>
<dbReference type="CDD" id="cd00028">
    <property type="entry name" value="B_lectin"/>
    <property type="match status" value="1"/>
</dbReference>
<feature type="domain" description="Bulb-type lectin" evidence="23">
    <location>
        <begin position="27"/>
        <end position="149"/>
    </location>
</feature>
<proteinExistence type="inferred from homology"/>
<dbReference type="PANTHER" id="PTHR27002:SF925">
    <property type="entry name" value="RECEPTOR-LIKE SERINE_THREONINE-PROTEIN KINASE"/>
    <property type="match status" value="1"/>
</dbReference>
<dbReference type="InterPro" id="IPR011009">
    <property type="entry name" value="Kinase-like_dom_sf"/>
</dbReference>
<keyword evidence="26" id="KW-1185">Reference proteome</keyword>
<comment type="catalytic activity">
    <reaction evidence="18 19">
        <text>L-seryl-[protein] + ATP = O-phospho-L-seryl-[protein] + ADP + H(+)</text>
        <dbReference type="Rhea" id="RHEA:17989"/>
        <dbReference type="Rhea" id="RHEA-COMP:9863"/>
        <dbReference type="Rhea" id="RHEA-COMP:11604"/>
        <dbReference type="ChEBI" id="CHEBI:15378"/>
        <dbReference type="ChEBI" id="CHEBI:29999"/>
        <dbReference type="ChEBI" id="CHEBI:30616"/>
        <dbReference type="ChEBI" id="CHEBI:83421"/>
        <dbReference type="ChEBI" id="CHEBI:456216"/>
        <dbReference type="EC" id="2.7.11.1"/>
    </reaction>
</comment>
<name>A0AA88E6M1_FICCA</name>
<evidence type="ECO:0000256" key="9">
    <source>
        <dbReference type="ARBA" id="ARBA00022741"/>
    </source>
</evidence>
<dbReference type="InterPro" id="IPR001480">
    <property type="entry name" value="Bulb-type_lectin_dom"/>
</dbReference>
<dbReference type="GO" id="GO:0030246">
    <property type="term" value="F:carbohydrate binding"/>
    <property type="evidence" value="ECO:0007669"/>
    <property type="project" value="UniProtKB-KW"/>
</dbReference>
<keyword evidence="3 19" id="KW-0723">Serine/threonine-protein kinase</keyword>
<evidence type="ECO:0000256" key="20">
    <source>
        <dbReference type="SAM" id="MobiDB-lite"/>
    </source>
</evidence>
<comment type="subcellular location">
    <subcellularLocation>
        <location evidence="1">Cell membrane</location>
        <topology evidence="1">Single-pass type I membrane protein</topology>
    </subcellularLocation>
</comment>
<organism evidence="25 26">
    <name type="scientific">Ficus carica</name>
    <name type="common">Common fig</name>
    <dbReference type="NCBI Taxonomy" id="3494"/>
    <lineage>
        <taxon>Eukaryota</taxon>
        <taxon>Viridiplantae</taxon>
        <taxon>Streptophyta</taxon>
        <taxon>Embryophyta</taxon>
        <taxon>Tracheophyta</taxon>
        <taxon>Spermatophyta</taxon>
        <taxon>Magnoliopsida</taxon>
        <taxon>eudicotyledons</taxon>
        <taxon>Gunneridae</taxon>
        <taxon>Pentapetalae</taxon>
        <taxon>rosids</taxon>
        <taxon>fabids</taxon>
        <taxon>Rosales</taxon>
        <taxon>Moraceae</taxon>
        <taxon>Ficeae</taxon>
        <taxon>Ficus</taxon>
    </lineage>
</organism>
<keyword evidence="13" id="KW-0472">Membrane</keyword>
<dbReference type="FunFam" id="1.10.510.10:FF:000060">
    <property type="entry name" value="G-type lectin S-receptor-like serine/threonine-protein kinase"/>
    <property type="match status" value="1"/>
</dbReference>
<keyword evidence="2" id="KW-1003">Cell membrane</keyword>
<evidence type="ECO:0000256" key="16">
    <source>
        <dbReference type="ARBA" id="ARBA00023180"/>
    </source>
</evidence>
<comment type="catalytic activity">
    <reaction evidence="17 19">
        <text>L-threonyl-[protein] + ATP = O-phospho-L-threonyl-[protein] + ADP + H(+)</text>
        <dbReference type="Rhea" id="RHEA:46608"/>
        <dbReference type="Rhea" id="RHEA-COMP:11060"/>
        <dbReference type="Rhea" id="RHEA-COMP:11605"/>
        <dbReference type="ChEBI" id="CHEBI:15378"/>
        <dbReference type="ChEBI" id="CHEBI:30013"/>
        <dbReference type="ChEBI" id="CHEBI:30616"/>
        <dbReference type="ChEBI" id="CHEBI:61977"/>
        <dbReference type="ChEBI" id="CHEBI:456216"/>
        <dbReference type="EC" id="2.7.11.1"/>
    </reaction>
</comment>
<dbReference type="InterPro" id="IPR036426">
    <property type="entry name" value="Bulb-type_lectin_dom_sf"/>
</dbReference>
<dbReference type="Pfam" id="PF07714">
    <property type="entry name" value="PK_Tyr_Ser-Thr"/>
    <property type="match status" value="1"/>
</dbReference>
<evidence type="ECO:0000256" key="7">
    <source>
        <dbReference type="ARBA" id="ARBA00022729"/>
    </source>
</evidence>
<evidence type="ECO:0000256" key="18">
    <source>
        <dbReference type="ARBA" id="ARBA00048679"/>
    </source>
</evidence>
<comment type="similarity">
    <text evidence="19">Belongs to the protein kinase superfamily. Ser/Thr protein kinase family.</text>
</comment>
<dbReference type="EMBL" id="BTGU01000752">
    <property type="protein sequence ID" value="GMN69027.1"/>
    <property type="molecule type" value="Genomic_DNA"/>
</dbReference>
<feature type="domain" description="Protein kinase" evidence="22">
    <location>
        <begin position="512"/>
        <end position="789"/>
    </location>
</feature>
<evidence type="ECO:0000256" key="8">
    <source>
        <dbReference type="ARBA" id="ARBA00022734"/>
    </source>
</evidence>
<dbReference type="CDD" id="cd14066">
    <property type="entry name" value="STKc_IRAK"/>
    <property type="match status" value="1"/>
</dbReference>
<feature type="domain" description="Apple" evidence="24">
    <location>
        <begin position="306"/>
        <end position="382"/>
    </location>
</feature>
<keyword evidence="15" id="KW-0675">Receptor</keyword>
<evidence type="ECO:0000313" key="26">
    <source>
        <dbReference type="Proteomes" id="UP001187192"/>
    </source>
</evidence>
<dbReference type="Pfam" id="PF08276">
    <property type="entry name" value="PAN_2"/>
    <property type="match status" value="1"/>
</dbReference>
<dbReference type="PROSITE" id="PS00108">
    <property type="entry name" value="PROTEIN_KINASE_ST"/>
    <property type="match status" value="1"/>
</dbReference>
<protein>
    <recommendedName>
        <fullName evidence="19">Receptor-like serine/threonine-protein kinase</fullName>
        <ecNumber evidence="19">2.7.11.1</ecNumber>
    </recommendedName>
</protein>
<keyword evidence="9 19" id="KW-0547">Nucleotide-binding</keyword>
<evidence type="ECO:0000259" key="24">
    <source>
        <dbReference type="PROSITE" id="PS50948"/>
    </source>
</evidence>
<keyword evidence="7 21" id="KW-0732">Signal</keyword>
<dbReference type="SMART" id="SM00473">
    <property type="entry name" value="PAN_AP"/>
    <property type="match status" value="1"/>
</dbReference>
<evidence type="ECO:0000256" key="11">
    <source>
        <dbReference type="ARBA" id="ARBA00022840"/>
    </source>
</evidence>
<dbReference type="EC" id="2.7.11.1" evidence="19"/>
<keyword evidence="14" id="KW-1015">Disulfide bond</keyword>
<feature type="chain" id="PRO_5041732802" description="Receptor-like serine/threonine-protein kinase" evidence="21">
    <location>
        <begin position="27"/>
        <end position="829"/>
    </location>
</feature>
<dbReference type="SMART" id="SM00220">
    <property type="entry name" value="S_TKc"/>
    <property type="match status" value="1"/>
</dbReference>
<keyword evidence="16" id="KW-0325">Glycoprotein</keyword>
<dbReference type="PIRSF" id="PIRSF000641">
    <property type="entry name" value="SRK"/>
    <property type="match status" value="1"/>
</dbReference>
<dbReference type="InterPro" id="IPR003609">
    <property type="entry name" value="Pan_app"/>
</dbReference>
<reference evidence="25" key="1">
    <citation type="submission" date="2023-07" db="EMBL/GenBank/DDBJ databases">
        <title>draft genome sequence of fig (Ficus carica).</title>
        <authorList>
            <person name="Takahashi T."/>
            <person name="Nishimura K."/>
        </authorList>
    </citation>
    <scope>NUCLEOTIDE SEQUENCE</scope>
</reference>
<evidence type="ECO:0000256" key="1">
    <source>
        <dbReference type="ARBA" id="ARBA00004251"/>
    </source>
</evidence>
<evidence type="ECO:0000256" key="21">
    <source>
        <dbReference type="SAM" id="SignalP"/>
    </source>
</evidence>
<dbReference type="InterPro" id="IPR000858">
    <property type="entry name" value="S_locus_glycoprot_dom"/>
</dbReference>
<keyword evidence="10 19" id="KW-0418">Kinase</keyword>
<keyword evidence="4" id="KW-0597">Phosphoprotein</keyword>
<evidence type="ECO:0000256" key="13">
    <source>
        <dbReference type="ARBA" id="ARBA00023136"/>
    </source>
</evidence>
<evidence type="ECO:0000256" key="14">
    <source>
        <dbReference type="ARBA" id="ARBA00023157"/>
    </source>
</evidence>
<dbReference type="InterPro" id="IPR000719">
    <property type="entry name" value="Prot_kinase_dom"/>
</dbReference>
<keyword evidence="5 19" id="KW-0808">Transferase</keyword>
<dbReference type="GO" id="GO:0048544">
    <property type="term" value="P:recognition of pollen"/>
    <property type="evidence" value="ECO:0007669"/>
    <property type="project" value="InterPro"/>
</dbReference>
<dbReference type="GO" id="GO:0005886">
    <property type="term" value="C:plasma membrane"/>
    <property type="evidence" value="ECO:0007669"/>
    <property type="project" value="UniProtKB-SubCell"/>
</dbReference>
<evidence type="ECO:0000256" key="19">
    <source>
        <dbReference type="PIRNR" id="PIRNR000641"/>
    </source>
</evidence>
<dbReference type="AlphaFoldDB" id="A0AA88E6M1"/>
<comment type="caution">
    <text evidence="25">The sequence shown here is derived from an EMBL/GenBank/DDBJ whole genome shotgun (WGS) entry which is preliminary data.</text>
</comment>
<dbReference type="InterPro" id="IPR001245">
    <property type="entry name" value="Ser-Thr/Tyr_kinase_cat_dom"/>
</dbReference>
<feature type="compositionally biased region" description="Polar residues" evidence="20">
    <location>
        <begin position="384"/>
        <end position="400"/>
    </location>
</feature>
<evidence type="ECO:0000256" key="17">
    <source>
        <dbReference type="ARBA" id="ARBA00047899"/>
    </source>
</evidence>
<dbReference type="FunFam" id="2.90.10.10:FF:000009">
    <property type="entry name" value="Receptor-like serine/threonine-protein kinase SD1-8"/>
    <property type="match status" value="1"/>
</dbReference>
<dbReference type="Gene3D" id="3.30.200.20">
    <property type="entry name" value="Phosphorylase Kinase, domain 1"/>
    <property type="match status" value="1"/>
</dbReference>
<keyword evidence="6" id="KW-0812">Transmembrane</keyword>
<keyword evidence="11 19" id="KW-0067">ATP-binding</keyword>
<dbReference type="PROSITE" id="PS50011">
    <property type="entry name" value="PROTEIN_KINASE_DOM"/>
    <property type="match status" value="1"/>
</dbReference>
<evidence type="ECO:0000313" key="25">
    <source>
        <dbReference type="EMBL" id="GMN69027.1"/>
    </source>
</evidence>
<dbReference type="Pfam" id="PF01453">
    <property type="entry name" value="B_lectin"/>
    <property type="match status" value="1"/>
</dbReference>
<feature type="signal peptide" evidence="21">
    <location>
        <begin position="1"/>
        <end position="26"/>
    </location>
</feature>
<dbReference type="SUPFAM" id="SSF56112">
    <property type="entry name" value="Protein kinase-like (PK-like)"/>
    <property type="match status" value="1"/>
</dbReference>
<dbReference type="PANTHER" id="PTHR27002">
    <property type="entry name" value="RECEPTOR-LIKE SERINE/THREONINE-PROTEIN KINASE SD1-8"/>
    <property type="match status" value="1"/>
</dbReference>
<keyword evidence="12" id="KW-1133">Transmembrane helix</keyword>
<evidence type="ECO:0000256" key="3">
    <source>
        <dbReference type="ARBA" id="ARBA00022527"/>
    </source>
</evidence>
<keyword evidence="8" id="KW-0430">Lectin</keyword>
<feature type="region of interest" description="Disordered" evidence="20">
    <location>
        <begin position="384"/>
        <end position="414"/>
    </location>
</feature>
<evidence type="ECO:0000256" key="4">
    <source>
        <dbReference type="ARBA" id="ARBA00022553"/>
    </source>
</evidence>
<dbReference type="PROSITE" id="PS50927">
    <property type="entry name" value="BULB_LECTIN"/>
    <property type="match status" value="1"/>
</dbReference>
<evidence type="ECO:0000256" key="2">
    <source>
        <dbReference type="ARBA" id="ARBA00022475"/>
    </source>
</evidence>
<dbReference type="Gene3D" id="1.10.510.10">
    <property type="entry name" value="Transferase(Phosphotransferase) domain 1"/>
    <property type="match status" value="1"/>
</dbReference>
<evidence type="ECO:0000259" key="23">
    <source>
        <dbReference type="PROSITE" id="PS50927"/>
    </source>
</evidence>
<evidence type="ECO:0000256" key="6">
    <source>
        <dbReference type="ARBA" id="ARBA00022692"/>
    </source>
</evidence>
<dbReference type="Proteomes" id="UP001187192">
    <property type="component" value="Unassembled WGS sequence"/>
</dbReference>
<evidence type="ECO:0000256" key="10">
    <source>
        <dbReference type="ARBA" id="ARBA00022777"/>
    </source>
</evidence>
<dbReference type="FunFam" id="3.30.200.20:FF:000330">
    <property type="entry name" value="G-type lectin S-receptor-like serine/threonine-protein kinase At4g03230"/>
    <property type="match status" value="1"/>
</dbReference>
<dbReference type="GO" id="GO:0004674">
    <property type="term" value="F:protein serine/threonine kinase activity"/>
    <property type="evidence" value="ECO:0007669"/>
    <property type="project" value="UniProtKB-KW"/>
</dbReference>
<dbReference type="InterPro" id="IPR008271">
    <property type="entry name" value="Ser/Thr_kinase_AS"/>
</dbReference>
<sequence>MRPKMVNGHVVLLHCFVFLWLRLSHAADTLAAGSVMKDWEFLVSPNNVFKFGFFNPIFSGNRYLGIQYMNYSELKIVWVANRENPLTDSSGYLNITDDGNLIIHDQQGTSITVNSEKPATSSNISVTLLNSGNLVLKEGQQVVWQSFDHPTDTMLPGMKIGLFGLKLEQPRIVSLTSWIGLGVPAVGAFTLGVDPNNTKQLMIWRRGVPYWRSGNWNGKNFTYFSLPEPESRKSLKFSHISNEDESYFTYTLTDYNFSWMEMNSTGIIPIFLGQLDGGWYYEYGQNCDVQNGYTPEGCIKQQPSKCRSGDKFLLTLGTMEDWTYSNNISLGLNDCREICRNDCTCKAYGSGSADGSSCKFSHGKRFEDPPIDWTESFYIRNSTSQNDTTVSPKQDRSSTLPVAPPRSLPINKETPTKGQQWEIIVIPLVSLVLLTLAGSLCYLTWWKNCFKGKSESSQNQAGWETEQFMHELGASMAAIDNGITHTLMLKGHKDRELPLFSFSNIETATGHFAEANKLGQGGFGPVYKGTLDDGQEIAVKRLSERSGQGLEEFKNEVILISKVQHRNLVRLLGCCIKGEEKILIYEYLPNKSLDTFLFDESKSLLLDWRKRVNVIEGITQGLLYLHKYSRLKIIHRDLKTSNILLDNNMSPKISDFGTAKIFGENESRANTNRIVGTYGYMSPEYAMDGLFSAKSDVFSFGVMMLEIISGKRNMGFYQSNDALNLVRYAWNLWKEGRSLELMDPALAETCSTNEFKRCVQVALLCVQESAADRPTMSEVVSMLDSDTGILPDPKQSALSTLVQVNDNDFPDNLGLFRSNDATNSSIHNR</sequence>
<dbReference type="InterPro" id="IPR024171">
    <property type="entry name" value="SRK-like_kinase"/>
</dbReference>
<dbReference type="GO" id="GO:0005524">
    <property type="term" value="F:ATP binding"/>
    <property type="evidence" value="ECO:0007669"/>
    <property type="project" value="UniProtKB-KW"/>
</dbReference>
<gene>
    <name evidence="25" type="ORF">TIFTF001_038078</name>
</gene>
<accession>A0AA88E6M1</accession>
<dbReference type="SUPFAM" id="SSF51110">
    <property type="entry name" value="alpha-D-mannose-specific plant lectins"/>
    <property type="match status" value="1"/>
</dbReference>
<dbReference type="SMART" id="SM00108">
    <property type="entry name" value="B_lectin"/>
    <property type="match status" value="1"/>
</dbReference>
<evidence type="ECO:0000259" key="22">
    <source>
        <dbReference type="PROSITE" id="PS50011"/>
    </source>
</evidence>
<dbReference type="PROSITE" id="PS50948">
    <property type="entry name" value="PAN"/>
    <property type="match status" value="1"/>
</dbReference>